<dbReference type="CDD" id="cd05266">
    <property type="entry name" value="SDR_a4"/>
    <property type="match status" value="1"/>
</dbReference>
<dbReference type="RefSeq" id="WP_179269576.1">
    <property type="nucleotide sequence ID" value="NZ_CP058579.1"/>
</dbReference>
<sequence length="298" mass="32446">MRVVVVGCGYVGLELGRHLTDAGHDVVGARRSDGGLERVRSAGLGAVRCDVTDPDTLRSLPDADAVVFVASSGGRGAEAARRVYVEGLANVLAEYGSRSATPDRLVYTSSTGVYGDHGGDWVTEDTPLEPTTEKTGVLVEAERVALERAVEYDVDGTVVRFGGLYGPDRYRLDRYVRGPVTAGYLNMIHRDDAAGAIARLLEGDSARGEVVLAVDDEPVDRWEFADWLADECGLSRPEKRTKAERIEEGELSAAAERRVRTSKRCDNARLREIGYEFAFPTYREGYRSAVETFHNGGV</sequence>
<protein>
    <submittedName>
        <fullName evidence="2">SDR family oxidoreductase</fullName>
    </submittedName>
</protein>
<dbReference type="Pfam" id="PF01370">
    <property type="entry name" value="Epimerase"/>
    <property type="match status" value="1"/>
</dbReference>
<name>A0A7D5LC28_9EURY</name>
<dbReference type="SUPFAM" id="SSF51735">
    <property type="entry name" value="NAD(P)-binding Rossmann-fold domains"/>
    <property type="match status" value="1"/>
</dbReference>
<dbReference type="Proteomes" id="UP000509626">
    <property type="component" value="Chromosome"/>
</dbReference>
<dbReference type="GO" id="GO:0005737">
    <property type="term" value="C:cytoplasm"/>
    <property type="evidence" value="ECO:0007669"/>
    <property type="project" value="TreeGrafter"/>
</dbReference>
<dbReference type="GeneID" id="56038818"/>
<feature type="domain" description="NAD-dependent epimerase/dehydratase" evidence="1">
    <location>
        <begin position="3"/>
        <end position="175"/>
    </location>
</feature>
<proteinExistence type="predicted"/>
<reference evidence="2 3" key="1">
    <citation type="submission" date="2020-06" db="EMBL/GenBank/DDBJ databases">
        <title>NJ-3-1, isolated from saline soil.</title>
        <authorList>
            <person name="Cui H.L."/>
            <person name="Shi X."/>
        </authorList>
    </citation>
    <scope>NUCLEOTIDE SEQUENCE [LARGE SCALE GENOMIC DNA]</scope>
    <source>
        <strain evidence="2 3">NJ-3-1</strain>
    </source>
</reference>
<dbReference type="KEGG" id="halu:HUG12_15125"/>
<accession>A0A7D5LC28</accession>
<evidence type="ECO:0000313" key="3">
    <source>
        <dbReference type="Proteomes" id="UP000509626"/>
    </source>
</evidence>
<evidence type="ECO:0000259" key="1">
    <source>
        <dbReference type="Pfam" id="PF01370"/>
    </source>
</evidence>
<gene>
    <name evidence="2" type="ORF">HUG12_15125</name>
</gene>
<evidence type="ECO:0000313" key="2">
    <source>
        <dbReference type="EMBL" id="QLG62991.1"/>
    </source>
</evidence>
<dbReference type="EMBL" id="CP058579">
    <property type="protein sequence ID" value="QLG62991.1"/>
    <property type="molecule type" value="Genomic_DNA"/>
</dbReference>
<dbReference type="OrthoDB" id="312526at2157"/>
<organism evidence="2 3">
    <name type="scientific">Halorarum salinum</name>
    <dbReference type="NCBI Taxonomy" id="2743089"/>
    <lineage>
        <taxon>Archaea</taxon>
        <taxon>Methanobacteriati</taxon>
        <taxon>Methanobacteriota</taxon>
        <taxon>Stenosarchaea group</taxon>
        <taxon>Halobacteria</taxon>
        <taxon>Halobacteriales</taxon>
        <taxon>Haloferacaceae</taxon>
        <taxon>Halorarum</taxon>
    </lineage>
</organism>
<dbReference type="Gene3D" id="3.40.50.720">
    <property type="entry name" value="NAD(P)-binding Rossmann-like Domain"/>
    <property type="match status" value="1"/>
</dbReference>
<dbReference type="PANTHER" id="PTHR48079:SF6">
    <property type="entry name" value="NAD(P)-BINDING DOMAIN-CONTAINING PROTEIN-RELATED"/>
    <property type="match status" value="1"/>
</dbReference>
<dbReference type="PANTHER" id="PTHR48079">
    <property type="entry name" value="PROTEIN YEEZ"/>
    <property type="match status" value="1"/>
</dbReference>
<dbReference type="AlphaFoldDB" id="A0A7D5LC28"/>
<dbReference type="InterPro" id="IPR001509">
    <property type="entry name" value="Epimerase_deHydtase"/>
</dbReference>
<dbReference type="InterPro" id="IPR036291">
    <property type="entry name" value="NAD(P)-bd_dom_sf"/>
</dbReference>
<dbReference type="InterPro" id="IPR051783">
    <property type="entry name" value="NAD(P)-dependent_oxidoreduct"/>
</dbReference>
<dbReference type="GO" id="GO:0004029">
    <property type="term" value="F:aldehyde dehydrogenase (NAD+) activity"/>
    <property type="evidence" value="ECO:0007669"/>
    <property type="project" value="TreeGrafter"/>
</dbReference>
<keyword evidence="3" id="KW-1185">Reference proteome</keyword>